<feature type="region of interest" description="Disordered" evidence="3">
    <location>
        <begin position="109"/>
        <end position="178"/>
    </location>
</feature>
<keyword evidence="4" id="KW-0732">Signal</keyword>
<comment type="caution">
    <text evidence="6">The sequence shown here is derived from an EMBL/GenBank/DDBJ whole genome shotgun (WGS) entry which is preliminary data.</text>
</comment>
<feature type="chain" id="PRO_5015103594" description="Chitin-binding type-1 domain-containing protein" evidence="4">
    <location>
        <begin position="24"/>
        <end position="236"/>
    </location>
</feature>
<dbReference type="CDD" id="cd00035">
    <property type="entry name" value="ChtBD1"/>
    <property type="match status" value="1"/>
</dbReference>
<evidence type="ECO:0000259" key="5">
    <source>
        <dbReference type="PROSITE" id="PS50941"/>
    </source>
</evidence>
<comment type="caution">
    <text evidence="2">Lacks conserved residue(s) required for the propagation of feature annotation.</text>
</comment>
<proteinExistence type="predicted"/>
<organism evidence="6 7">
    <name type="scientific">Diaporthe helianthi</name>
    <dbReference type="NCBI Taxonomy" id="158607"/>
    <lineage>
        <taxon>Eukaryota</taxon>
        <taxon>Fungi</taxon>
        <taxon>Dikarya</taxon>
        <taxon>Ascomycota</taxon>
        <taxon>Pezizomycotina</taxon>
        <taxon>Sordariomycetes</taxon>
        <taxon>Sordariomycetidae</taxon>
        <taxon>Diaporthales</taxon>
        <taxon>Diaporthaceae</taxon>
        <taxon>Diaporthe</taxon>
    </lineage>
</organism>
<dbReference type="InParanoid" id="A0A2P5IC75"/>
<dbReference type="Pfam" id="PF00187">
    <property type="entry name" value="Chitin_bind_1"/>
    <property type="match status" value="1"/>
</dbReference>
<dbReference type="STRING" id="158607.A0A2P5IC75"/>
<evidence type="ECO:0000256" key="3">
    <source>
        <dbReference type="SAM" id="MobiDB-lite"/>
    </source>
</evidence>
<feature type="disulfide bond" evidence="2">
    <location>
        <begin position="78"/>
        <end position="92"/>
    </location>
</feature>
<accession>A0A2P5IC75</accession>
<dbReference type="Proteomes" id="UP000094444">
    <property type="component" value="Unassembled WGS sequence"/>
</dbReference>
<feature type="signal peptide" evidence="4">
    <location>
        <begin position="1"/>
        <end position="23"/>
    </location>
</feature>
<protein>
    <recommendedName>
        <fullName evidence="5">Chitin-binding type-1 domain-containing protein</fullName>
    </recommendedName>
</protein>
<evidence type="ECO:0000313" key="6">
    <source>
        <dbReference type="EMBL" id="POS80101.1"/>
    </source>
</evidence>
<dbReference type="OrthoDB" id="1193027at2759"/>
<keyword evidence="7" id="KW-1185">Reference proteome</keyword>
<feature type="compositionally biased region" description="Low complexity" evidence="3">
    <location>
        <begin position="110"/>
        <end position="164"/>
    </location>
</feature>
<dbReference type="InterPro" id="IPR036861">
    <property type="entry name" value="Endochitinase-like_sf"/>
</dbReference>
<gene>
    <name evidence="6" type="ORF">DHEL01_v201508</name>
</gene>
<feature type="disulfide bond" evidence="2">
    <location>
        <begin position="73"/>
        <end position="85"/>
    </location>
</feature>
<dbReference type="EMBL" id="MAVT02000070">
    <property type="protein sequence ID" value="POS80101.1"/>
    <property type="molecule type" value="Genomic_DNA"/>
</dbReference>
<evidence type="ECO:0000256" key="1">
    <source>
        <dbReference type="ARBA" id="ARBA00022669"/>
    </source>
</evidence>
<evidence type="ECO:0000313" key="7">
    <source>
        <dbReference type="Proteomes" id="UP000094444"/>
    </source>
</evidence>
<dbReference type="InterPro" id="IPR018371">
    <property type="entry name" value="Chitin-binding_1_CS"/>
</dbReference>
<dbReference type="SUPFAM" id="SSF57016">
    <property type="entry name" value="Plant lectins/antimicrobial peptides"/>
    <property type="match status" value="1"/>
</dbReference>
<keyword evidence="1 2" id="KW-0147">Chitin-binding</keyword>
<reference evidence="6" key="1">
    <citation type="submission" date="2017-09" db="EMBL/GenBank/DDBJ databases">
        <title>Polyketide synthases of a Diaporthe helianthi virulent isolate.</title>
        <authorList>
            <person name="Baroncelli R."/>
        </authorList>
    </citation>
    <scope>NUCLEOTIDE SEQUENCE [LARGE SCALE GENOMIC DNA]</scope>
    <source>
        <strain evidence="6">7/96</strain>
    </source>
</reference>
<keyword evidence="2" id="KW-1015">Disulfide bond</keyword>
<dbReference type="AlphaFoldDB" id="A0A2P5IC75"/>
<feature type="disulfide bond" evidence="2">
    <location>
        <begin position="64"/>
        <end position="79"/>
    </location>
</feature>
<name>A0A2P5IC75_DIAHE</name>
<dbReference type="GO" id="GO:0008061">
    <property type="term" value="F:chitin binding"/>
    <property type="evidence" value="ECO:0007669"/>
    <property type="project" value="UniProtKB-UniRule"/>
</dbReference>
<feature type="domain" description="Chitin-binding type-1" evidence="5">
    <location>
        <begin position="61"/>
        <end position="107"/>
    </location>
</feature>
<dbReference type="InterPro" id="IPR001002">
    <property type="entry name" value="Chitin-bd_1"/>
</dbReference>
<dbReference type="SMART" id="SM00270">
    <property type="entry name" value="ChtBD1"/>
    <property type="match status" value="1"/>
</dbReference>
<dbReference type="PROSITE" id="PS50941">
    <property type="entry name" value="CHIT_BIND_I_2"/>
    <property type="match status" value="1"/>
</dbReference>
<sequence>MRWLTLANALPVPGLLLLGRGAASVVNAPDAAAPRLGRGYNGVLDGGNPFNFTLSRRQGTTAQCGATANGARCSDNLCCSQWGFCGSSDMYCSNVAGCQPAYGACEGSVTTTTSATTTPTPTTTSSSSSSMATTTSSSSTTGTTSTTTTSSSSSSSSSATASPTVGLPPGQSTTPDGTCGNNKSCLGWVSGRIWSMRRILPADKYTGPATNNLLVNKQLFRFIDSHNNLGDHKHQL</sequence>
<dbReference type="PROSITE" id="PS00026">
    <property type="entry name" value="CHIT_BIND_I_1"/>
    <property type="match status" value="1"/>
</dbReference>
<dbReference type="Gene3D" id="3.30.60.10">
    <property type="entry name" value="Endochitinase-like"/>
    <property type="match status" value="1"/>
</dbReference>
<evidence type="ECO:0000256" key="4">
    <source>
        <dbReference type="SAM" id="SignalP"/>
    </source>
</evidence>
<evidence type="ECO:0000256" key="2">
    <source>
        <dbReference type="PROSITE-ProRule" id="PRU00261"/>
    </source>
</evidence>